<comment type="caution">
    <text evidence="2">The sequence shown here is derived from an EMBL/GenBank/DDBJ whole genome shotgun (WGS) entry which is preliminary data.</text>
</comment>
<organism evidence="2 3">
    <name type="scientific">Lentinula detonsa</name>
    <dbReference type="NCBI Taxonomy" id="2804962"/>
    <lineage>
        <taxon>Eukaryota</taxon>
        <taxon>Fungi</taxon>
        <taxon>Dikarya</taxon>
        <taxon>Basidiomycota</taxon>
        <taxon>Agaricomycotina</taxon>
        <taxon>Agaricomycetes</taxon>
        <taxon>Agaricomycetidae</taxon>
        <taxon>Agaricales</taxon>
        <taxon>Marasmiineae</taxon>
        <taxon>Omphalotaceae</taxon>
        <taxon>Lentinula</taxon>
    </lineage>
</organism>
<reference evidence="2" key="1">
    <citation type="submission" date="2022-08" db="EMBL/GenBank/DDBJ databases">
        <authorList>
            <consortium name="DOE Joint Genome Institute"/>
            <person name="Min B."/>
            <person name="Riley R."/>
            <person name="Sierra-Patev S."/>
            <person name="Naranjo-Ortiz M."/>
            <person name="Looney B."/>
            <person name="Konkel Z."/>
            <person name="Slot J.C."/>
            <person name="Sakamoto Y."/>
            <person name="Steenwyk J.L."/>
            <person name="Rokas A."/>
            <person name="Carro J."/>
            <person name="Camarero S."/>
            <person name="Ferreira P."/>
            <person name="Molpeceres G."/>
            <person name="Ruiz-Duenas F.J."/>
            <person name="Serrano A."/>
            <person name="Henrissat B."/>
            <person name="Drula E."/>
            <person name="Hughes K.W."/>
            <person name="Mata J.L."/>
            <person name="Ishikawa N.K."/>
            <person name="Vargas-Isla R."/>
            <person name="Ushijima S."/>
            <person name="Smith C.A."/>
            <person name="Ahrendt S."/>
            <person name="Andreopoulos W."/>
            <person name="He G."/>
            <person name="Labutti K."/>
            <person name="Lipzen A."/>
            <person name="Ng V."/>
            <person name="Sandor L."/>
            <person name="Barry K."/>
            <person name="Martinez A.T."/>
            <person name="Xiao Y."/>
            <person name="Gibbons J.G."/>
            <person name="Terashima K."/>
            <person name="Hibbett D.S."/>
            <person name="Grigoriev I.V."/>
        </authorList>
    </citation>
    <scope>NUCLEOTIDE SEQUENCE</scope>
    <source>
        <strain evidence="2">TFB7829</strain>
    </source>
</reference>
<dbReference type="EMBL" id="MU803583">
    <property type="protein sequence ID" value="KAJ3978246.1"/>
    <property type="molecule type" value="Genomic_DNA"/>
</dbReference>
<dbReference type="AlphaFoldDB" id="A0AA38PMT8"/>
<protein>
    <submittedName>
        <fullName evidence="2">Uncharacterized protein</fullName>
    </submittedName>
</protein>
<proteinExistence type="predicted"/>
<name>A0AA38PMT8_9AGAR</name>
<evidence type="ECO:0000313" key="3">
    <source>
        <dbReference type="Proteomes" id="UP001163850"/>
    </source>
</evidence>
<accession>A0AA38PMT8</accession>
<feature type="region of interest" description="Disordered" evidence="1">
    <location>
        <begin position="50"/>
        <end position="78"/>
    </location>
</feature>
<feature type="region of interest" description="Disordered" evidence="1">
    <location>
        <begin position="156"/>
        <end position="176"/>
    </location>
</feature>
<dbReference type="Proteomes" id="UP001163850">
    <property type="component" value="Unassembled WGS sequence"/>
</dbReference>
<gene>
    <name evidence="2" type="ORF">F5890DRAFT_1560736</name>
</gene>
<sequence length="266" mass="30526">MSTTANDNETIQQRRERILQAQAARQRAREEEIARQEAEFAAEMERIEAEEKAAQEAEENRIAEEKRIEEEKQREEERKIAEERRIAEEKDKQDKIRLAEVQRRETARFAEEAAAEAEEEQMRAVALAKLVEENKKEKAKAAKELEKRQKTISKPTRPNVEVPVPTTSPRRKAFKSKAIISDESDDEMIEQPREVIPRGTKRKRMIKMIAKGMNSSEPDELATPSRLFPLHYDWASLRMSTTIHGTTSSGVCGMSPTAPAMQLVWG</sequence>
<evidence type="ECO:0000313" key="2">
    <source>
        <dbReference type="EMBL" id="KAJ3978246.1"/>
    </source>
</evidence>
<evidence type="ECO:0000256" key="1">
    <source>
        <dbReference type="SAM" id="MobiDB-lite"/>
    </source>
</evidence>